<dbReference type="PANTHER" id="PTHR42792:SF2">
    <property type="entry name" value="FLAGELLIN"/>
    <property type="match status" value="1"/>
</dbReference>
<dbReference type="InterPro" id="IPR001492">
    <property type="entry name" value="Flagellin"/>
</dbReference>
<comment type="subcellular location">
    <subcellularLocation>
        <location evidence="4">Secreted</location>
    </subcellularLocation>
    <subcellularLocation>
        <location evidence="4">Bacterial flagellum</location>
    </subcellularLocation>
</comment>
<dbReference type="Gene3D" id="6.10.280.190">
    <property type="match status" value="1"/>
</dbReference>
<keyword evidence="3 4" id="KW-0975">Bacterial flagellum</keyword>
<dbReference type="Pfam" id="PF00700">
    <property type="entry name" value="Flagellin_C"/>
    <property type="match status" value="1"/>
</dbReference>
<dbReference type="AlphaFoldDB" id="A0AAP4TW44"/>
<gene>
    <name evidence="7" type="ORF">Q4535_00660</name>
</gene>
<dbReference type="NCBIfam" id="NF005294">
    <property type="entry name" value="PRK06819.1"/>
    <property type="match status" value="1"/>
</dbReference>
<evidence type="ECO:0000256" key="1">
    <source>
        <dbReference type="ARBA" id="ARBA00005709"/>
    </source>
</evidence>
<comment type="function">
    <text evidence="4">Flagellin is the subunit protein which polymerizes to form the filaments of bacterial flagella.</text>
</comment>
<evidence type="ECO:0000256" key="3">
    <source>
        <dbReference type="ARBA" id="ARBA00023143"/>
    </source>
</evidence>
<organism evidence="7 8">
    <name type="scientific">Cobetia amphilecti</name>
    <dbReference type="NCBI Taxonomy" id="1055104"/>
    <lineage>
        <taxon>Bacteria</taxon>
        <taxon>Pseudomonadati</taxon>
        <taxon>Pseudomonadota</taxon>
        <taxon>Gammaproteobacteria</taxon>
        <taxon>Oceanospirillales</taxon>
        <taxon>Halomonadaceae</taxon>
        <taxon>Cobetia</taxon>
    </lineage>
</organism>
<dbReference type="RefSeq" id="WP_303592470.1">
    <property type="nucleotide sequence ID" value="NZ_JAUORK010000001.1"/>
</dbReference>
<dbReference type="Gene3D" id="2.60.40.4390">
    <property type="match status" value="1"/>
</dbReference>
<evidence type="ECO:0000259" key="5">
    <source>
        <dbReference type="Pfam" id="PF00669"/>
    </source>
</evidence>
<evidence type="ECO:0000313" key="8">
    <source>
        <dbReference type="Proteomes" id="UP001170481"/>
    </source>
</evidence>
<protein>
    <recommendedName>
        <fullName evidence="4">Flagellin</fullName>
    </recommendedName>
</protein>
<dbReference type="SUPFAM" id="SSF64518">
    <property type="entry name" value="Phase 1 flagellin"/>
    <property type="match status" value="1"/>
</dbReference>
<dbReference type="InterPro" id="IPR042187">
    <property type="entry name" value="Flagellin_C_sub2"/>
</dbReference>
<sequence length="388" mass="40780">MASVINTNTLSMVTQQNLSKSQNDLNTSMERLSSGMRINSAKDDAAGQAIANRMDSQITGLSQAQRNANDGISIAQTAEGGLNQINDNLQRIRELTVQAQNGTNSASDIDSIQQEVNLRLEEINRIASETDFNGKKVLSSTDDTEISIQVGSEDNQTIDIKMNSNTGWNLYNEGGAVPADPVNGESRTVKALGFDVLSTAAENVTLGAGVVANIEADASTTSNTFTDANLVSYENTSGDTAYAVIDADASPTGNAVAVSFNEDGTYNIGEELTGANKSLAESVNSDVADGASVDISGDSNALSTLDTALEVVDKQRSSLGAIQNRFESAITNLQTNETNLASAQSRIQDADYAEEVSSMTTAQILQQAGTSMLTQANQVPQNVLSLLG</sequence>
<keyword evidence="2 4" id="KW-0964">Secreted</keyword>
<dbReference type="EMBL" id="JAUORK010000001">
    <property type="protein sequence ID" value="MDO6670617.1"/>
    <property type="molecule type" value="Genomic_DNA"/>
</dbReference>
<keyword evidence="7" id="KW-0282">Flagellum</keyword>
<accession>A0AAP4TW44</accession>
<comment type="similarity">
    <text evidence="1 4">Belongs to the bacterial flagellin family.</text>
</comment>
<dbReference type="GO" id="GO:0009288">
    <property type="term" value="C:bacterial-type flagellum"/>
    <property type="evidence" value="ECO:0007669"/>
    <property type="project" value="UniProtKB-SubCell"/>
</dbReference>
<dbReference type="GO" id="GO:0005198">
    <property type="term" value="F:structural molecule activity"/>
    <property type="evidence" value="ECO:0007669"/>
    <property type="project" value="UniProtKB-UniRule"/>
</dbReference>
<comment type="caution">
    <text evidence="7">The sequence shown here is derived from an EMBL/GenBank/DDBJ whole genome shotgun (WGS) entry which is preliminary data.</text>
</comment>
<dbReference type="Pfam" id="PF00669">
    <property type="entry name" value="Flagellin_N"/>
    <property type="match status" value="1"/>
</dbReference>
<dbReference type="InterPro" id="IPR001029">
    <property type="entry name" value="Flagellin_N"/>
</dbReference>
<dbReference type="PRINTS" id="PR00207">
    <property type="entry name" value="FLAGELLIN"/>
</dbReference>
<dbReference type="Gene3D" id="6.10.10.10">
    <property type="entry name" value="Flagellar export chaperone, C-terminal domain"/>
    <property type="match status" value="1"/>
</dbReference>
<keyword evidence="7" id="KW-0969">Cilium</keyword>
<dbReference type="PANTHER" id="PTHR42792">
    <property type="entry name" value="FLAGELLIN"/>
    <property type="match status" value="1"/>
</dbReference>
<reference evidence="7" key="1">
    <citation type="submission" date="2023-07" db="EMBL/GenBank/DDBJ databases">
        <title>Genome content predicts the carbon catabolic preferences of heterotrophic bacteria.</title>
        <authorList>
            <person name="Gralka M."/>
        </authorList>
    </citation>
    <scope>NUCLEOTIDE SEQUENCE</scope>
    <source>
        <strain evidence="7">C2R13</strain>
    </source>
</reference>
<evidence type="ECO:0000256" key="4">
    <source>
        <dbReference type="RuleBase" id="RU362073"/>
    </source>
</evidence>
<dbReference type="Proteomes" id="UP001170481">
    <property type="component" value="Unassembled WGS sequence"/>
</dbReference>
<evidence type="ECO:0000259" key="6">
    <source>
        <dbReference type="Pfam" id="PF00700"/>
    </source>
</evidence>
<dbReference type="InterPro" id="IPR046358">
    <property type="entry name" value="Flagellin_C"/>
</dbReference>
<proteinExistence type="inferred from homology"/>
<name>A0AAP4TW44_9GAMM</name>
<keyword evidence="7" id="KW-0966">Cell projection</keyword>
<evidence type="ECO:0000256" key="2">
    <source>
        <dbReference type="ARBA" id="ARBA00022525"/>
    </source>
</evidence>
<dbReference type="GO" id="GO:0005576">
    <property type="term" value="C:extracellular region"/>
    <property type="evidence" value="ECO:0007669"/>
    <property type="project" value="UniProtKB-SubCell"/>
</dbReference>
<evidence type="ECO:0000313" key="7">
    <source>
        <dbReference type="EMBL" id="MDO6670617.1"/>
    </source>
</evidence>
<feature type="domain" description="Flagellin N-terminal" evidence="5">
    <location>
        <begin position="5"/>
        <end position="141"/>
    </location>
</feature>
<feature type="domain" description="Flagellin C-terminal" evidence="6">
    <location>
        <begin position="303"/>
        <end position="387"/>
    </location>
</feature>
<dbReference type="Gene3D" id="1.20.1330.10">
    <property type="entry name" value="f41 fragment of flagellin, N-terminal domain"/>
    <property type="match status" value="1"/>
</dbReference>